<dbReference type="EC" id="2.7.7.77" evidence="8"/>
<keyword evidence="2 8" id="KW-0808">Transferase</keyword>
<organism evidence="10 11">
    <name type="scientific">Maridesulfovibrio hydrothermalis AM13 = DSM 14728</name>
    <dbReference type="NCBI Taxonomy" id="1121451"/>
    <lineage>
        <taxon>Bacteria</taxon>
        <taxon>Pseudomonadati</taxon>
        <taxon>Thermodesulfobacteriota</taxon>
        <taxon>Desulfovibrionia</taxon>
        <taxon>Desulfovibrionales</taxon>
        <taxon>Desulfovibrionaceae</taxon>
        <taxon>Maridesulfovibrio</taxon>
    </lineage>
</organism>
<dbReference type="Pfam" id="PF12804">
    <property type="entry name" value="NTP_transf_3"/>
    <property type="match status" value="1"/>
</dbReference>
<name>L0R9W0_9BACT</name>
<sequence length="209" mass="23569">MPTKQDHISATLSAAILAGGEGRRMGKKDKSCLEISGEKLIKRIISRLSGLFTEIFVITRTPENHQDLNVRLAGDVFDERSSLTGIHAALYHATTDHVFITACDSPFLNKNLIEDFISMLSPEDDVLIPIHPNGMYEPLCAVYSKRCLPLIEENLKNKIFQIIRFFPQVKVSTVDTSLLKQKDKNLETFINVNTPEELNKACERADRVR</sequence>
<comment type="domain">
    <text evidence="8">The N-terminal domain determines nucleotide recognition and specific binding, while the C-terminal domain determines the specific binding to the target protein.</text>
</comment>
<evidence type="ECO:0000313" key="10">
    <source>
        <dbReference type="EMBL" id="CCO23568.1"/>
    </source>
</evidence>
<keyword evidence="1 8" id="KW-0963">Cytoplasm</keyword>
<evidence type="ECO:0000256" key="5">
    <source>
        <dbReference type="ARBA" id="ARBA00022842"/>
    </source>
</evidence>
<dbReference type="GO" id="GO:0046872">
    <property type="term" value="F:metal ion binding"/>
    <property type="evidence" value="ECO:0007669"/>
    <property type="project" value="UniProtKB-KW"/>
</dbReference>
<dbReference type="InterPro" id="IPR025877">
    <property type="entry name" value="MobA-like_NTP_Trfase"/>
</dbReference>
<comment type="function">
    <text evidence="8">Transfers a GMP moiety from GTP to Mo-molybdopterin (Mo-MPT) cofactor (Moco or molybdenum cofactor) to form Mo-molybdopterin guanine dinucleotide (Mo-MGD) cofactor.</text>
</comment>
<feature type="domain" description="MobA-like NTP transferase" evidence="9">
    <location>
        <begin position="14"/>
        <end position="157"/>
    </location>
</feature>
<dbReference type="Gene3D" id="3.90.550.10">
    <property type="entry name" value="Spore Coat Polysaccharide Biosynthesis Protein SpsA, Chain A"/>
    <property type="match status" value="1"/>
</dbReference>
<dbReference type="HAMAP" id="MF_00316">
    <property type="entry name" value="MobA"/>
    <property type="match status" value="1"/>
</dbReference>
<evidence type="ECO:0000256" key="6">
    <source>
        <dbReference type="ARBA" id="ARBA00023134"/>
    </source>
</evidence>
<feature type="binding site" evidence="8">
    <location>
        <position position="104"/>
    </location>
    <ligand>
        <name>GTP</name>
        <dbReference type="ChEBI" id="CHEBI:37565"/>
    </ligand>
</feature>
<dbReference type="GO" id="GO:0006777">
    <property type="term" value="P:Mo-molybdopterin cofactor biosynthetic process"/>
    <property type="evidence" value="ECO:0007669"/>
    <property type="project" value="UniProtKB-KW"/>
</dbReference>
<keyword evidence="5 8" id="KW-0460">Magnesium</keyword>
<keyword evidence="4 8" id="KW-0547">Nucleotide-binding</keyword>
<dbReference type="PANTHER" id="PTHR19136">
    <property type="entry name" value="MOLYBDENUM COFACTOR GUANYLYLTRANSFERASE"/>
    <property type="match status" value="1"/>
</dbReference>
<evidence type="ECO:0000256" key="8">
    <source>
        <dbReference type="HAMAP-Rule" id="MF_00316"/>
    </source>
</evidence>
<dbReference type="GO" id="GO:0005525">
    <property type="term" value="F:GTP binding"/>
    <property type="evidence" value="ECO:0007669"/>
    <property type="project" value="UniProtKB-UniRule"/>
</dbReference>
<comment type="cofactor">
    <cofactor evidence="8">
        <name>Mg(2+)</name>
        <dbReference type="ChEBI" id="CHEBI:18420"/>
    </cofactor>
</comment>
<reference evidence="10 11" key="1">
    <citation type="submission" date="2012-10" db="EMBL/GenBank/DDBJ databases">
        <authorList>
            <person name="Genoscope - CEA"/>
        </authorList>
    </citation>
    <scope>NUCLEOTIDE SEQUENCE [LARGE SCALE GENOMIC DNA]</scope>
    <source>
        <strain evidence="11">AM13 / DSM 14728</strain>
    </source>
</reference>
<dbReference type="eggNOG" id="COG0746">
    <property type="taxonomic scope" value="Bacteria"/>
</dbReference>
<dbReference type="HOGENOM" id="CLU_055597_2_1_7"/>
<dbReference type="KEGG" id="dhy:DESAM_21287"/>
<dbReference type="InterPro" id="IPR013482">
    <property type="entry name" value="Molybde_CF_guanTrfase"/>
</dbReference>
<comment type="catalytic activity">
    <reaction evidence="8">
        <text>Mo-molybdopterin + GTP + H(+) = Mo-molybdopterin guanine dinucleotide + diphosphate</text>
        <dbReference type="Rhea" id="RHEA:34243"/>
        <dbReference type="ChEBI" id="CHEBI:15378"/>
        <dbReference type="ChEBI" id="CHEBI:33019"/>
        <dbReference type="ChEBI" id="CHEBI:37565"/>
        <dbReference type="ChEBI" id="CHEBI:71302"/>
        <dbReference type="ChEBI" id="CHEBI:71310"/>
        <dbReference type="EC" id="2.7.7.77"/>
    </reaction>
</comment>
<evidence type="ECO:0000313" key="11">
    <source>
        <dbReference type="Proteomes" id="UP000010808"/>
    </source>
</evidence>
<evidence type="ECO:0000256" key="1">
    <source>
        <dbReference type="ARBA" id="ARBA00022490"/>
    </source>
</evidence>
<dbReference type="STRING" id="1121451.DESAM_21287"/>
<dbReference type="CDD" id="cd02503">
    <property type="entry name" value="MobA"/>
    <property type="match status" value="1"/>
</dbReference>
<keyword evidence="11" id="KW-1185">Reference proteome</keyword>
<dbReference type="RefSeq" id="WP_015336172.1">
    <property type="nucleotide sequence ID" value="NC_020055.1"/>
</dbReference>
<dbReference type="GO" id="GO:0005737">
    <property type="term" value="C:cytoplasm"/>
    <property type="evidence" value="ECO:0007669"/>
    <property type="project" value="UniProtKB-SubCell"/>
</dbReference>
<dbReference type="GO" id="GO:0061603">
    <property type="term" value="F:molybdenum cofactor guanylyltransferase activity"/>
    <property type="evidence" value="ECO:0007669"/>
    <property type="project" value="UniProtKB-EC"/>
</dbReference>
<dbReference type="AlphaFoldDB" id="L0R9W0"/>
<dbReference type="SUPFAM" id="SSF53448">
    <property type="entry name" value="Nucleotide-diphospho-sugar transferases"/>
    <property type="match status" value="1"/>
</dbReference>
<dbReference type="InterPro" id="IPR029044">
    <property type="entry name" value="Nucleotide-diphossugar_trans"/>
</dbReference>
<comment type="similarity">
    <text evidence="8">Belongs to the MobA family.</text>
</comment>
<feature type="binding site" evidence="8">
    <location>
        <begin position="17"/>
        <end position="19"/>
    </location>
    <ligand>
        <name>GTP</name>
        <dbReference type="ChEBI" id="CHEBI:37565"/>
    </ligand>
</feature>
<dbReference type="EMBL" id="FO203522">
    <property type="protein sequence ID" value="CCO23568.1"/>
    <property type="molecule type" value="Genomic_DNA"/>
</dbReference>
<comment type="subcellular location">
    <subcellularLocation>
        <location evidence="8">Cytoplasm</location>
    </subcellularLocation>
</comment>
<protein>
    <recommendedName>
        <fullName evidence="8">Probable molybdenum cofactor guanylyltransferase</fullName>
        <shortName evidence="8">MoCo guanylyltransferase</shortName>
        <ecNumber evidence="8">2.7.7.77</ecNumber>
    </recommendedName>
    <alternativeName>
        <fullName evidence="8">GTP:molybdopterin guanylyltransferase</fullName>
    </alternativeName>
    <alternativeName>
        <fullName evidence="8">Mo-MPT guanylyltransferase</fullName>
    </alternativeName>
    <alternativeName>
        <fullName evidence="8">Molybdopterin guanylyltransferase</fullName>
    </alternativeName>
    <alternativeName>
        <fullName evidence="8">Molybdopterin-guanine dinucleotide synthase</fullName>
        <shortName evidence="8">MGD synthase</shortName>
    </alternativeName>
</protein>
<dbReference type="Proteomes" id="UP000010808">
    <property type="component" value="Chromosome"/>
</dbReference>
<dbReference type="OrthoDB" id="9788394at2"/>
<evidence type="ECO:0000256" key="7">
    <source>
        <dbReference type="ARBA" id="ARBA00023150"/>
    </source>
</evidence>
<keyword evidence="3 8" id="KW-0479">Metal-binding</keyword>
<evidence type="ECO:0000256" key="3">
    <source>
        <dbReference type="ARBA" id="ARBA00022723"/>
    </source>
</evidence>
<keyword evidence="7 8" id="KW-0501">Molybdenum cofactor biosynthesis</keyword>
<keyword evidence="6 8" id="KW-0342">GTP-binding</keyword>
<accession>L0R9W0</accession>
<evidence type="ECO:0000256" key="4">
    <source>
        <dbReference type="ARBA" id="ARBA00022741"/>
    </source>
</evidence>
<evidence type="ECO:0000259" key="9">
    <source>
        <dbReference type="Pfam" id="PF12804"/>
    </source>
</evidence>
<feature type="binding site" evidence="8">
    <location>
        <position position="30"/>
    </location>
    <ligand>
        <name>GTP</name>
        <dbReference type="ChEBI" id="CHEBI:37565"/>
    </ligand>
</feature>
<dbReference type="PATRIC" id="fig|1121451.3.peg.1539"/>
<dbReference type="PANTHER" id="PTHR19136:SF81">
    <property type="entry name" value="MOLYBDENUM COFACTOR GUANYLYLTRANSFERASE"/>
    <property type="match status" value="1"/>
</dbReference>
<gene>
    <name evidence="8" type="primary">mobA</name>
    <name evidence="10" type="ORF">DESAM_21287</name>
</gene>
<feature type="binding site" evidence="8">
    <location>
        <position position="75"/>
    </location>
    <ligand>
        <name>GTP</name>
        <dbReference type="ChEBI" id="CHEBI:37565"/>
    </ligand>
</feature>
<feature type="binding site" evidence="8">
    <location>
        <position position="104"/>
    </location>
    <ligand>
        <name>Mg(2+)</name>
        <dbReference type="ChEBI" id="CHEBI:18420"/>
    </ligand>
</feature>
<proteinExistence type="inferred from homology"/>
<evidence type="ECO:0000256" key="2">
    <source>
        <dbReference type="ARBA" id="ARBA00022679"/>
    </source>
</evidence>
<comment type="caution">
    <text evidence="8">Lacks conserved residue(s) required for the propagation of feature annotation.</text>
</comment>